<evidence type="ECO:0000256" key="3">
    <source>
        <dbReference type="ARBA" id="ARBA00022692"/>
    </source>
</evidence>
<dbReference type="Proteomes" id="UP000186221">
    <property type="component" value="Unassembled WGS sequence"/>
</dbReference>
<dbReference type="GO" id="GO:0005886">
    <property type="term" value="C:plasma membrane"/>
    <property type="evidence" value="ECO:0007669"/>
    <property type="project" value="UniProtKB-SubCell"/>
</dbReference>
<evidence type="ECO:0000313" key="8">
    <source>
        <dbReference type="EMBL" id="SIS89182.1"/>
    </source>
</evidence>
<evidence type="ECO:0000256" key="5">
    <source>
        <dbReference type="ARBA" id="ARBA00023136"/>
    </source>
</evidence>
<evidence type="ECO:0000256" key="2">
    <source>
        <dbReference type="ARBA" id="ARBA00022475"/>
    </source>
</evidence>
<feature type="domain" description="Polysaccharide chain length determinant N-terminal" evidence="7">
    <location>
        <begin position="22"/>
        <end position="112"/>
    </location>
</feature>
<keyword evidence="3 6" id="KW-0812">Transmembrane</keyword>
<dbReference type="PANTHER" id="PTHR32309:SF13">
    <property type="entry name" value="FERRIC ENTEROBACTIN TRANSPORT PROTEIN FEPE"/>
    <property type="match status" value="1"/>
</dbReference>
<dbReference type="AlphaFoldDB" id="A0A1N7MSZ9"/>
<accession>A0A1N7MSZ9</accession>
<dbReference type="Gene3D" id="3.40.50.300">
    <property type="entry name" value="P-loop containing nucleotide triphosphate hydrolases"/>
    <property type="match status" value="1"/>
</dbReference>
<evidence type="ECO:0000256" key="1">
    <source>
        <dbReference type="ARBA" id="ARBA00004651"/>
    </source>
</evidence>
<organism evidence="8 9">
    <name type="scientific">Rhodobacter aestuarii</name>
    <dbReference type="NCBI Taxonomy" id="453582"/>
    <lineage>
        <taxon>Bacteria</taxon>
        <taxon>Pseudomonadati</taxon>
        <taxon>Pseudomonadota</taxon>
        <taxon>Alphaproteobacteria</taxon>
        <taxon>Rhodobacterales</taxon>
        <taxon>Rhodobacter group</taxon>
        <taxon>Rhodobacter</taxon>
    </lineage>
</organism>
<dbReference type="InterPro" id="IPR003856">
    <property type="entry name" value="LPS_length_determ_N"/>
</dbReference>
<dbReference type="STRING" id="453582.SAMN05421580_106164"/>
<sequence length="751" mass="80029">MQLDQMDPYGAPRYVEPAVPLFDFGGVMRILRRRFLGIALFTVLAMVLGYAVVKLRAPQYQARASLLLQQQNVQPFGRDGIFTATKFDNPMIESQLQVLRSQMLLSQVVSQLRLDQRAAFVDPPPSALGMQLEVLMSKAKAGLGIAPASAAPISEAKRFEAAVAKLRESVSVSRNGLTQVLDVSVTTGAPVLSAEIANAIAQTYVEGRFSERRDTAAEASDWLNERIADLNRSAASVQAHIAQLGTPNDEDVTASGVTMPNPDTALADLRDAISARIEAENRLAQIEAALAAPQLPASLPDLVQDAQFSTLKAQYGSALATGDADTTEALQDELRAALVAARDRATEALSSSRTAEAEARALVTQSRGVGASGASSLQEAQLSSLESEARIYREMHERYLESYLQTVQQQGFPSADAMVIGPAVVPDAPSGTGAMRAMLLAGVLGAAFGAGSAFWRENGDPVVRSRAALIEATGTPVLGLLPAGAEARRASITGLAIDPPRRVDKTGSNVMVLSANHLSADMVTSELAVTLMAPRSAYAETIRRIRVAFEDHLATQPARAGGHAIGFVSDTSYPGRSMAAINYAQMLAVGGQRTVLVDLDWNAAWLTHRIAPQVELGVPDLMRAGSKIASERLFWLDDRSGLHFLPNRVLDHSKGVDPAVFDTRNLAQVIEMLRGQFDQVVIDFSGLGETVEAAAVSDVLDGYVICAEWGTTETTALKRALQGTGLARGKVVGSVMTGANEEALSRYETLA</sequence>
<protein>
    <submittedName>
        <fullName evidence="8">Succinoglycan biosynthesis transport protein ExoP</fullName>
    </submittedName>
</protein>
<comment type="subcellular location">
    <subcellularLocation>
        <location evidence="1">Cell membrane</location>
        <topology evidence="1">Multi-pass membrane protein</topology>
    </subcellularLocation>
</comment>
<dbReference type="Pfam" id="PF02706">
    <property type="entry name" value="Wzz"/>
    <property type="match status" value="1"/>
</dbReference>
<dbReference type="InterPro" id="IPR027417">
    <property type="entry name" value="P-loop_NTPase"/>
</dbReference>
<reference evidence="9" key="1">
    <citation type="submission" date="2017-01" db="EMBL/GenBank/DDBJ databases">
        <authorList>
            <person name="Varghese N."/>
            <person name="Submissions S."/>
        </authorList>
    </citation>
    <scope>NUCLEOTIDE SEQUENCE [LARGE SCALE GENOMIC DNA]</scope>
    <source>
        <strain evidence="9">DSM 19945</strain>
    </source>
</reference>
<feature type="transmembrane region" description="Helical" evidence="6">
    <location>
        <begin position="35"/>
        <end position="53"/>
    </location>
</feature>
<keyword evidence="2" id="KW-1003">Cell membrane</keyword>
<dbReference type="InterPro" id="IPR050445">
    <property type="entry name" value="Bact_polysacc_biosynth/exp"/>
</dbReference>
<keyword evidence="4 6" id="KW-1133">Transmembrane helix</keyword>
<dbReference type="SUPFAM" id="SSF52540">
    <property type="entry name" value="P-loop containing nucleoside triphosphate hydrolases"/>
    <property type="match status" value="1"/>
</dbReference>
<name>A0A1N7MSZ9_9RHOB</name>
<proteinExistence type="predicted"/>
<evidence type="ECO:0000259" key="7">
    <source>
        <dbReference type="Pfam" id="PF02706"/>
    </source>
</evidence>
<dbReference type="EMBL" id="FTOG01000006">
    <property type="protein sequence ID" value="SIS89182.1"/>
    <property type="molecule type" value="Genomic_DNA"/>
</dbReference>
<keyword evidence="9" id="KW-1185">Reference proteome</keyword>
<evidence type="ECO:0000256" key="6">
    <source>
        <dbReference type="SAM" id="Phobius"/>
    </source>
</evidence>
<dbReference type="RefSeq" id="WP_076484949.1">
    <property type="nucleotide sequence ID" value="NZ_FTOG01000006.1"/>
</dbReference>
<keyword evidence="5 6" id="KW-0472">Membrane</keyword>
<evidence type="ECO:0000256" key="4">
    <source>
        <dbReference type="ARBA" id="ARBA00022989"/>
    </source>
</evidence>
<gene>
    <name evidence="8" type="ORF">SAMN05421580_106164</name>
</gene>
<evidence type="ECO:0000313" key="9">
    <source>
        <dbReference type="Proteomes" id="UP000186221"/>
    </source>
</evidence>
<dbReference type="OrthoDB" id="230260at2"/>
<dbReference type="PANTHER" id="PTHR32309">
    <property type="entry name" value="TYROSINE-PROTEIN KINASE"/>
    <property type="match status" value="1"/>
</dbReference>
<dbReference type="GO" id="GO:0004713">
    <property type="term" value="F:protein tyrosine kinase activity"/>
    <property type="evidence" value="ECO:0007669"/>
    <property type="project" value="TreeGrafter"/>
</dbReference>